<dbReference type="Gene3D" id="2.130.10.130">
    <property type="entry name" value="Integrin alpha, N-terminal"/>
    <property type="match status" value="1"/>
</dbReference>
<dbReference type="InterPro" id="IPR013830">
    <property type="entry name" value="SGNH_hydro"/>
</dbReference>
<evidence type="ECO:0000256" key="3">
    <source>
        <dbReference type="SAM" id="SignalP"/>
    </source>
</evidence>
<evidence type="ECO:0000256" key="2">
    <source>
        <dbReference type="SAM" id="MobiDB-lite"/>
    </source>
</evidence>
<dbReference type="Pfam" id="PF13517">
    <property type="entry name" value="FG-GAP_3"/>
    <property type="match status" value="1"/>
</dbReference>
<feature type="domain" description="SGNH hydrolase-type esterase" evidence="4">
    <location>
        <begin position="297"/>
        <end position="473"/>
    </location>
</feature>
<dbReference type="PANTHER" id="PTHR30383">
    <property type="entry name" value="THIOESTERASE 1/PROTEASE 1/LYSOPHOSPHOLIPASE L1"/>
    <property type="match status" value="1"/>
</dbReference>
<evidence type="ECO:0000256" key="1">
    <source>
        <dbReference type="ARBA" id="ARBA00022729"/>
    </source>
</evidence>
<dbReference type="EMBL" id="LJGZ01000010">
    <property type="protein sequence ID" value="OEV21470.1"/>
    <property type="molecule type" value="Genomic_DNA"/>
</dbReference>
<dbReference type="Gene3D" id="3.40.50.1110">
    <property type="entry name" value="SGNH hydrolase"/>
    <property type="match status" value="1"/>
</dbReference>
<sequence length="841" mass="89068">MKFIGVLMSVVLAATLSPTSDAHARPAVAAANGSGVDIRVGGVAIEALPVDKSPVKAGQDLKLEFDFTDDPDMTGGVMDRIAQDLKRIDSDYPVFSDWLAEQLDEHRVDEGDFTSKSGSEQLRFDARTAVSGKTVSFTVPGSDVYTSTNWWQGFLISAMSVAVGLAAAGVCLALAPSVAPACGFIGGFVGAFSDNLVTALVDHELDAEKWGDIFGRSLFFGAVGALGGVTGADQVPRILTFVGEKLTAWGARMARSWRVLTRLADGIGAVVTDNMIETFRRLMRNHVGSGDVRLMPLGDSITYGVESSDGTGYRDELYDHLDKVAQSVDFVGSVRNGRMSDPDNEGHPGDRIDEIAGFAACNVYKYQPNVITLHAGTNDMNQNHALPSAPNRLKQLINRALKDSPLATVLVAQLIPTGKAGLQPRIDAYNAALPAMVGELRSEGKRVALVSMSRVLVSDGLENDAHPTDAGYAKMADAWYEAFLEARSRGWIRTPAAQKDVSCNDFDHSDPGSGSGQTALGAGWRALGVIAPGYGSGSGRTVMAEMNGDKRADYVQIRQDGSIRVGINTENKPGQPSWKNWGGGSGVFAPAGGAGSSSLGSYVRFADIDGNGRDDYVVLLGSDDKATLADVWLNLPGSGGGPSWGEDMPRLRIPIENARLDRLRFADVNGDGRDDVLRVGETGEVHAYLNVRKAGSLQPDWEEKLSWAPGVQGAKGANLRFADVDGDHRADYLMVGGDGSVHAYLNRGGKGGGGFEKRHNFANASNYPRHYVQFSDISGDGKADYLVIYDGGAVRSWLNRGGNGNELDPTPPGGNGNDPGPPPPGGNGNELDPTPPGGTSR</sequence>
<dbReference type="Proteomes" id="UP000175971">
    <property type="component" value="Unassembled WGS sequence"/>
</dbReference>
<evidence type="ECO:0000259" key="4">
    <source>
        <dbReference type="Pfam" id="PF13472"/>
    </source>
</evidence>
<accession>A0A1E7LYZ4</accession>
<keyword evidence="1 3" id="KW-0732">Signal</keyword>
<dbReference type="SUPFAM" id="SSF52266">
    <property type="entry name" value="SGNH hydrolase"/>
    <property type="match status" value="1"/>
</dbReference>
<evidence type="ECO:0000313" key="5">
    <source>
        <dbReference type="EMBL" id="OEV21470.1"/>
    </source>
</evidence>
<dbReference type="InterPro" id="IPR013517">
    <property type="entry name" value="FG-GAP"/>
</dbReference>
<dbReference type="InterPro" id="IPR051532">
    <property type="entry name" value="Ester_Hydrolysis_Enzymes"/>
</dbReference>
<dbReference type="GO" id="GO:0004622">
    <property type="term" value="F:phosphatidylcholine lysophospholipase activity"/>
    <property type="evidence" value="ECO:0007669"/>
    <property type="project" value="TreeGrafter"/>
</dbReference>
<keyword evidence="6" id="KW-1185">Reference proteome</keyword>
<proteinExistence type="predicted"/>
<protein>
    <recommendedName>
        <fullName evidence="4">SGNH hydrolase-type esterase domain-containing protein</fullName>
    </recommendedName>
</protein>
<reference evidence="5 6" key="1">
    <citation type="journal article" date="2016" name="Front. Microbiol.">
        <title>Comparative Genomics Analysis of Streptomyces Species Reveals Their Adaptation to the Marine Environment and Their Diversity at the Genomic Level.</title>
        <authorList>
            <person name="Tian X."/>
            <person name="Zhang Z."/>
            <person name="Yang T."/>
            <person name="Chen M."/>
            <person name="Li J."/>
            <person name="Chen F."/>
            <person name="Yang J."/>
            <person name="Li W."/>
            <person name="Zhang B."/>
            <person name="Zhang Z."/>
            <person name="Wu J."/>
            <person name="Zhang C."/>
            <person name="Long L."/>
            <person name="Xiao J."/>
        </authorList>
    </citation>
    <scope>NUCLEOTIDE SEQUENCE [LARGE SCALE GENOMIC DNA]</scope>
    <source>
        <strain evidence="5 6">SCSIO M10372</strain>
    </source>
</reference>
<dbReference type="SUPFAM" id="SSF69318">
    <property type="entry name" value="Integrin alpha N-terminal domain"/>
    <property type="match status" value="1"/>
</dbReference>
<comment type="caution">
    <text evidence="5">The sequence shown here is derived from an EMBL/GenBank/DDBJ whole genome shotgun (WGS) entry which is preliminary data.</text>
</comment>
<dbReference type="PATRIC" id="fig|518642.7.peg.1207"/>
<dbReference type="PANTHER" id="PTHR30383:SF5">
    <property type="entry name" value="SGNH HYDROLASE-TYPE ESTERASE DOMAIN-CONTAINING PROTEIN"/>
    <property type="match status" value="1"/>
</dbReference>
<gene>
    <name evidence="5" type="ORF">AN221_06245</name>
</gene>
<dbReference type="AlphaFoldDB" id="A0A1E7LYZ4"/>
<evidence type="ECO:0000313" key="6">
    <source>
        <dbReference type="Proteomes" id="UP000175971"/>
    </source>
</evidence>
<feature type="chain" id="PRO_5009197779" description="SGNH hydrolase-type esterase domain-containing protein" evidence="3">
    <location>
        <begin position="25"/>
        <end position="841"/>
    </location>
</feature>
<dbReference type="InterPro" id="IPR036514">
    <property type="entry name" value="SGNH_hydro_sf"/>
</dbReference>
<organism evidence="5 6">
    <name type="scientific">Streptomyces nanshensis</name>
    <dbReference type="NCBI Taxonomy" id="518642"/>
    <lineage>
        <taxon>Bacteria</taxon>
        <taxon>Bacillati</taxon>
        <taxon>Actinomycetota</taxon>
        <taxon>Actinomycetes</taxon>
        <taxon>Kitasatosporales</taxon>
        <taxon>Streptomycetaceae</taxon>
        <taxon>Streptomyces</taxon>
    </lineage>
</organism>
<name>A0A1E7LYZ4_9ACTN</name>
<dbReference type="InterPro" id="IPR028994">
    <property type="entry name" value="Integrin_alpha_N"/>
</dbReference>
<feature type="signal peptide" evidence="3">
    <location>
        <begin position="1"/>
        <end position="24"/>
    </location>
</feature>
<dbReference type="Pfam" id="PF13472">
    <property type="entry name" value="Lipase_GDSL_2"/>
    <property type="match status" value="1"/>
</dbReference>
<dbReference type="RefSeq" id="WP_070200174.1">
    <property type="nucleotide sequence ID" value="NZ_LJGZ01000010.1"/>
</dbReference>
<feature type="region of interest" description="Disordered" evidence="2">
    <location>
        <begin position="800"/>
        <end position="841"/>
    </location>
</feature>
<dbReference type="CDD" id="cd01833">
    <property type="entry name" value="XynB_like"/>
    <property type="match status" value="1"/>
</dbReference>